<comment type="caution">
    <text evidence="1">The sequence shown here is derived from an EMBL/GenBank/DDBJ whole genome shotgun (WGS) entry which is preliminary data.</text>
</comment>
<protein>
    <submittedName>
        <fullName evidence="1">10169_t:CDS:1</fullName>
    </submittedName>
</protein>
<proteinExistence type="predicted"/>
<reference evidence="1" key="1">
    <citation type="submission" date="2021-06" db="EMBL/GenBank/DDBJ databases">
        <authorList>
            <person name="Kallberg Y."/>
            <person name="Tangrot J."/>
            <person name="Rosling A."/>
        </authorList>
    </citation>
    <scope>NUCLEOTIDE SEQUENCE</scope>
    <source>
        <strain evidence="1">28 12/20/2015</strain>
    </source>
</reference>
<keyword evidence="2" id="KW-1185">Reference proteome</keyword>
<dbReference type="Proteomes" id="UP000789366">
    <property type="component" value="Unassembled WGS sequence"/>
</dbReference>
<sequence>MAFVPVNRNMRINENQDNFADWLLRLGDGSLPALDDEIEIPPRCIVSGDLIYDVFGEHLSKHDLENLYEKVILCPTNKECLTLNEEIHSHSDFSDLLSDEMSPK</sequence>
<accession>A0ACA9KUH6</accession>
<name>A0ACA9KUH6_9GLOM</name>
<gene>
    <name evidence="1" type="ORF">SPELUC_LOCUS2698</name>
</gene>
<dbReference type="EMBL" id="CAJVPW010001882">
    <property type="protein sequence ID" value="CAG8494158.1"/>
    <property type="molecule type" value="Genomic_DNA"/>
</dbReference>
<organism evidence="1 2">
    <name type="scientific">Cetraspora pellucida</name>
    <dbReference type="NCBI Taxonomy" id="1433469"/>
    <lineage>
        <taxon>Eukaryota</taxon>
        <taxon>Fungi</taxon>
        <taxon>Fungi incertae sedis</taxon>
        <taxon>Mucoromycota</taxon>
        <taxon>Glomeromycotina</taxon>
        <taxon>Glomeromycetes</taxon>
        <taxon>Diversisporales</taxon>
        <taxon>Gigasporaceae</taxon>
        <taxon>Cetraspora</taxon>
    </lineage>
</organism>
<feature type="non-terminal residue" evidence="1">
    <location>
        <position position="104"/>
    </location>
</feature>
<evidence type="ECO:0000313" key="1">
    <source>
        <dbReference type="EMBL" id="CAG8494158.1"/>
    </source>
</evidence>
<evidence type="ECO:0000313" key="2">
    <source>
        <dbReference type="Proteomes" id="UP000789366"/>
    </source>
</evidence>